<dbReference type="AlphaFoldDB" id="A0AAV7QGR2"/>
<proteinExistence type="predicted"/>
<dbReference type="Proteomes" id="UP001066276">
    <property type="component" value="Chromosome 6"/>
</dbReference>
<evidence type="ECO:0000313" key="1">
    <source>
        <dbReference type="EMBL" id="KAJ1139776.1"/>
    </source>
</evidence>
<comment type="caution">
    <text evidence="1">The sequence shown here is derived from an EMBL/GenBank/DDBJ whole genome shotgun (WGS) entry which is preliminary data.</text>
</comment>
<sequence>MTPQSVGFILVSWCKFYFCTDWQYILKNKRLLPVKNERDVGVPTVRGLQDVHAQLIFPVPATSPDVHKPRAEQCNYRKTVDMPARRM</sequence>
<accession>A0AAV7QGR2</accession>
<protein>
    <submittedName>
        <fullName evidence="1">Uncharacterized protein</fullName>
    </submittedName>
</protein>
<dbReference type="EMBL" id="JANPWB010000010">
    <property type="protein sequence ID" value="KAJ1139776.1"/>
    <property type="molecule type" value="Genomic_DNA"/>
</dbReference>
<name>A0AAV7QGR2_PLEWA</name>
<evidence type="ECO:0000313" key="2">
    <source>
        <dbReference type="Proteomes" id="UP001066276"/>
    </source>
</evidence>
<gene>
    <name evidence="1" type="ORF">NDU88_006141</name>
</gene>
<keyword evidence="2" id="KW-1185">Reference proteome</keyword>
<organism evidence="1 2">
    <name type="scientific">Pleurodeles waltl</name>
    <name type="common">Iberian ribbed newt</name>
    <dbReference type="NCBI Taxonomy" id="8319"/>
    <lineage>
        <taxon>Eukaryota</taxon>
        <taxon>Metazoa</taxon>
        <taxon>Chordata</taxon>
        <taxon>Craniata</taxon>
        <taxon>Vertebrata</taxon>
        <taxon>Euteleostomi</taxon>
        <taxon>Amphibia</taxon>
        <taxon>Batrachia</taxon>
        <taxon>Caudata</taxon>
        <taxon>Salamandroidea</taxon>
        <taxon>Salamandridae</taxon>
        <taxon>Pleurodelinae</taxon>
        <taxon>Pleurodeles</taxon>
    </lineage>
</organism>
<reference evidence="1" key="1">
    <citation type="journal article" date="2022" name="bioRxiv">
        <title>Sequencing and chromosome-scale assembly of the giantPleurodeles waltlgenome.</title>
        <authorList>
            <person name="Brown T."/>
            <person name="Elewa A."/>
            <person name="Iarovenko S."/>
            <person name="Subramanian E."/>
            <person name="Araus A.J."/>
            <person name="Petzold A."/>
            <person name="Susuki M."/>
            <person name="Suzuki K.-i.T."/>
            <person name="Hayashi T."/>
            <person name="Toyoda A."/>
            <person name="Oliveira C."/>
            <person name="Osipova E."/>
            <person name="Leigh N.D."/>
            <person name="Simon A."/>
            <person name="Yun M.H."/>
        </authorList>
    </citation>
    <scope>NUCLEOTIDE SEQUENCE</scope>
    <source>
        <strain evidence="1">20211129_DDA</strain>
        <tissue evidence="1">Liver</tissue>
    </source>
</reference>